<keyword evidence="4" id="KW-1185">Reference proteome</keyword>
<comment type="caution">
    <text evidence="3">The sequence shown here is derived from an EMBL/GenBank/DDBJ whole genome shotgun (WGS) entry which is preliminary data.</text>
</comment>
<name>A0A8S9YSH8_9TREM</name>
<reference evidence="3" key="1">
    <citation type="submission" date="2019-07" db="EMBL/GenBank/DDBJ databases">
        <title>Annotation for the trematode Paragonimus miyazaki's.</title>
        <authorList>
            <person name="Choi Y.-J."/>
        </authorList>
    </citation>
    <scope>NUCLEOTIDE SEQUENCE</scope>
    <source>
        <strain evidence="3">Japan</strain>
    </source>
</reference>
<dbReference type="Proteomes" id="UP000822476">
    <property type="component" value="Unassembled WGS sequence"/>
</dbReference>
<organism evidence="3 4">
    <name type="scientific">Paragonimus skrjabini miyazakii</name>
    <dbReference type="NCBI Taxonomy" id="59628"/>
    <lineage>
        <taxon>Eukaryota</taxon>
        <taxon>Metazoa</taxon>
        <taxon>Spiralia</taxon>
        <taxon>Lophotrochozoa</taxon>
        <taxon>Platyhelminthes</taxon>
        <taxon>Trematoda</taxon>
        <taxon>Digenea</taxon>
        <taxon>Plagiorchiida</taxon>
        <taxon>Troglotremata</taxon>
        <taxon>Troglotrematidae</taxon>
        <taxon>Paragonimus</taxon>
    </lineage>
</organism>
<gene>
    <name evidence="3" type="ORF">EG68_07883</name>
</gene>
<evidence type="ECO:0000256" key="1">
    <source>
        <dbReference type="SAM" id="Phobius"/>
    </source>
</evidence>
<feature type="chain" id="PRO_5035744262" evidence="2">
    <location>
        <begin position="20"/>
        <end position="485"/>
    </location>
</feature>
<feature type="signal peptide" evidence="2">
    <location>
        <begin position="1"/>
        <end position="19"/>
    </location>
</feature>
<evidence type="ECO:0000313" key="3">
    <source>
        <dbReference type="EMBL" id="KAF7256356.1"/>
    </source>
</evidence>
<proteinExistence type="predicted"/>
<feature type="transmembrane region" description="Helical" evidence="1">
    <location>
        <begin position="463"/>
        <end position="483"/>
    </location>
</feature>
<dbReference type="AlphaFoldDB" id="A0A8S9YSH8"/>
<keyword evidence="2" id="KW-0732">Signal</keyword>
<dbReference type="EMBL" id="JTDE01003193">
    <property type="protein sequence ID" value="KAF7256356.1"/>
    <property type="molecule type" value="Genomic_DNA"/>
</dbReference>
<keyword evidence="1" id="KW-1133">Transmembrane helix</keyword>
<sequence length="485" mass="56599">MHQLVIVLLVSSYICFCDSATFETEMLIYKCHSYFRRVTTDGSYQQFVKQYVRKHCDSHLSLSVLMISLDYDDCRVQYLYKPNTWSFYRTDSCANAIYDLRTKGLELAWGHPWGCPAQIFPMRFTKHFDVLVPLRTRKTMDFNRSISTKVEFCGVGKKFTINFVCYMTPFGGYRWRPLHPDECYVPQLDLLTYSLIQSFEHARPRCTAVLPTLFSPVEGQNGDSFTQTPEPFHPLLLLERFCYNLTALGKNSANITYRIIDHIYETIINHRLPGREKISSEDAVRYLGRLMNVASSIFRTAQERLLEFRNRTRYFTFEKFNLQKYAKLEFNDCGNMKVIFPWGTGSVFVACVPYGEPPRANSFREKQLLLGVTLVQGDPEQNFHVGVEFTLPPQHVFTRCECVWAEKLELRKFRTPHLYDTRAIITGPTDMCFFDRPGYYAVMSVGKFFREEEFNPVRTNRLLWGHLLLILLSLAALVFNLVIDL</sequence>
<protein>
    <submittedName>
        <fullName evidence="3">Uncharacterized protein</fullName>
    </submittedName>
</protein>
<keyword evidence="1" id="KW-0472">Membrane</keyword>
<evidence type="ECO:0000256" key="2">
    <source>
        <dbReference type="SAM" id="SignalP"/>
    </source>
</evidence>
<accession>A0A8S9YSH8</accession>
<evidence type="ECO:0000313" key="4">
    <source>
        <dbReference type="Proteomes" id="UP000822476"/>
    </source>
</evidence>
<dbReference type="OrthoDB" id="10405098at2759"/>
<keyword evidence="1" id="KW-0812">Transmembrane</keyword>